<gene>
    <name evidence="1" type="ORF">KCG48_06215</name>
</gene>
<name>A0A941CNM9_9CLOT</name>
<keyword evidence="2" id="KW-1185">Reference proteome</keyword>
<accession>A0A941CNM9</accession>
<reference evidence="1" key="1">
    <citation type="submission" date="2021-04" db="EMBL/GenBank/DDBJ databases">
        <title>Proteiniclasticum sedimins sp. nov., an obligate anaerobic bacterium isolated from anaerobic sludge.</title>
        <authorList>
            <person name="Liu J."/>
        </authorList>
    </citation>
    <scope>NUCLEOTIDE SEQUENCE</scope>
    <source>
        <strain evidence="1">BAD-10</strain>
    </source>
</reference>
<dbReference type="AlphaFoldDB" id="A0A941CNM9"/>
<sequence>MDSRSLEKNRRVFLDGPIIEIIDAAEMEKRQEEAQAFEKELKGFGVKLSRLTEAIPPKHTRDLLLSLAMLFLTEAPLVEKFQKEGRFPLKKVAKQVQIPEFDLAPWAGYLTAYVLLLSPNRYPLLARILQQGNATEAGEQPLPLNASYTGVLLRPWGSGSLILTGQGEFVKVKAKAEGGAPVVTGQKAPRRFRWERPFAALLLLTLLLYGGTRALTHQVDRSVVIMASGEVKADFNRFGHLVGILGLNNQGKVFVQRAKFTAKDLDSVVAGILEEAYISESIRERDEVTLLISGTVLPEDFFKQGKTHDRVISYQLRCKINNGGRPLFLE</sequence>
<dbReference type="EMBL" id="JAGSCS010000006">
    <property type="protein sequence ID" value="MBR0575932.1"/>
    <property type="molecule type" value="Genomic_DNA"/>
</dbReference>
<proteinExistence type="predicted"/>
<evidence type="ECO:0008006" key="3">
    <source>
        <dbReference type="Google" id="ProtNLM"/>
    </source>
</evidence>
<comment type="caution">
    <text evidence="1">The sequence shown here is derived from an EMBL/GenBank/DDBJ whole genome shotgun (WGS) entry which is preliminary data.</text>
</comment>
<evidence type="ECO:0000313" key="2">
    <source>
        <dbReference type="Proteomes" id="UP000675379"/>
    </source>
</evidence>
<dbReference type="Proteomes" id="UP000675379">
    <property type="component" value="Unassembled WGS sequence"/>
</dbReference>
<protein>
    <recommendedName>
        <fullName evidence="3">RsgI N-terminal anti-sigma domain-containing protein</fullName>
    </recommendedName>
</protein>
<dbReference type="RefSeq" id="WP_211800627.1">
    <property type="nucleotide sequence ID" value="NZ_JAGSCS010000006.1"/>
</dbReference>
<evidence type="ECO:0000313" key="1">
    <source>
        <dbReference type="EMBL" id="MBR0575932.1"/>
    </source>
</evidence>
<organism evidence="1 2">
    <name type="scientific">Proteiniclasticum sediminis</name>
    <dbReference type="NCBI Taxonomy" id="2804028"/>
    <lineage>
        <taxon>Bacteria</taxon>
        <taxon>Bacillati</taxon>
        <taxon>Bacillota</taxon>
        <taxon>Clostridia</taxon>
        <taxon>Eubacteriales</taxon>
        <taxon>Clostridiaceae</taxon>
        <taxon>Proteiniclasticum</taxon>
    </lineage>
</organism>